<dbReference type="CDD" id="cd00143">
    <property type="entry name" value="PP2Cc"/>
    <property type="match status" value="1"/>
</dbReference>
<reference evidence="3" key="1">
    <citation type="journal article" date="2020" name="Nat. Commun.">
        <title>Genome assembly of wild tea tree DASZ reveals pedigree and selection history of tea varieties.</title>
        <authorList>
            <person name="Zhang W."/>
            <person name="Zhang Y."/>
            <person name="Qiu H."/>
            <person name="Guo Y."/>
            <person name="Wan H."/>
            <person name="Zhang X."/>
            <person name="Scossa F."/>
            <person name="Alseekh S."/>
            <person name="Zhang Q."/>
            <person name="Wang P."/>
            <person name="Xu L."/>
            <person name="Schmidt M.H."/>
            <person name="Jia X."/>
            <person name="Li D."/>
            <person name="Zhu A."/>
            <person name="Guo F."/>
            <person name="Chen W."/>
            <person name="Ni D."/>
            <person name="Usadel B."/>
            <person name="Fernie A.R."/>
            <person name="Wen W."/>
        </authorList>
    </citation>
    <scope>NUCLEOTIDE SEQUENCE [LARGE SCALE GENOMIC DNA]</scope>
    <source>
        <strain evidence="3">cv. G240</strain>
    </source>
</reference>
<dbReference type="InterPro" id="IPR015655">
    <property type="entry name" value="PP2C"/>
</dbReference>
<accession>A0A7J7HLX0</accession>
<dbReference type="AlphaFoldDB" id="A0A7J7HLX0"/>
<feature type="domain" description="PPM-type phosphatase" evidence="1">
    <location>
        <begin position="1"/>
        <end position="173"/>
    </location>
</feature>
<dbReference type="PANTHER" id="PTHR47992">
    <property type="entry name" value="PROTEIN PHOSPHATASE"/>
    <property type="match status" value="1"/>
</dbReference>
<dbReference type="InterPro" id="IPR001932">
    <property type="entry name" value="PPM-type_phosphatase-like_dom"/>
</dbReference>
<comment type="caution">
    <text evidence="2">The sequence shown here is derived from an EMBL/GenBank/DDBJ whole genome shotgun (WGS) entry which is preliminary data.</text>
</comment>
<dbReference type="GO" id="GO:0004722">
    <property type="term" value="F:protein serine/threonine phosphatase activity"/>
    <property type="evidence" value="ECO:0007669"/>
    <property type="project" value="InterPro"/>
</dbReference>
<evidence type="ECO:0000259" key="1">
    <source>
        <dbReference type="PROSITE" id="PS51746"/>
    </source>
</evidence>
<reference evidence="2 3" key="2">
    <citation type="submission" date="2020-07" db="EMBL/GenBank/DDBJ databases">
        <title>Genome assembly of wild tea tree DASZ reveals pedigree and selection history of tea varieties.</title>
        <authorList>
            <person name="Zhang W."/>
        </authorList>
    </citation>
    <scope>NUCLEOTIDE SEQUENCE [LARGE SCALE GENOMIC DNA]</scope>
    <source>
        <strain evidence="3">cv. G240</strain>
        <tissue evidence="2">Leaf</tissue>
    </source>
</reference>
<evidence type="ECO:0000313" key="2">
    <source>
        <dbReference type="EMBL" id="KAF5952978.1"/>
    </source>
</evidence>
<dbReference type="Gene3D" id="3.60.40.10">
    <property type="entry name" value="PPM-type phosphatase domain"/>
    <property type="match status" value="1"/>
</dbReference>
<dbReference type="SUPFAM" id="SSF81606">
    <property type="entry name" value="PP2C-like"/>
    <property type="match status" value="1"/>
</dbReference>
<dbReference type="EMBL" id="JACBKZ010000004">
    <property type="protein sequence ID" value="KAF5952978.1"/>
    <property type="molecule type" value="Genomic_DNA"/>
</dbReference>
<keyword evidence="3" id="KW-1185">Reference proteome</keyword>
<dbReference type="Proteomes" id="UP000593564">
    <property type="component" value="Unassembled WGS sequence"/>
</dbReference>
<name>A0A7J7HLX0_CAMSI</name>
<organism evidence="2 3">
    <name type="scientific">Camellia sinensis</name>
    <name type="common">Tea plant</name>
    <name type="synonym">Thea sinensis</name>
    <dbReference type="NCBI Taxonomy" id="4442"/>
    <lineage>
        <taxon>Eukaryota</taxon>
        <taxon>Viridiplantae</taxon>
        <taxon>Streptophyta</taxon>
        <taxon>Embryophyta</taxon>
        <taxon>Tracheophyta</taxon>
        <taxon>Spermatophyta</taxon>
        <taxon>Magnoliopsida</taxon>
        <taxon>eudicotyledons</taxon>
        <taxon>Gunneridae</taxon>
        <taxon>Pentapetalae</taxon>
        <taxon>asterids</taxon>
        <taxon>Ericales</taxon>
        <taxon>Theaceae</taxon>
        <taxon>Camellia</taxon>
    </lineage>
</organism>
<proteinExistence type="predicted"/>
<evidence type="ECO:0000313" key="3">
    <source>
        <dbReference type="Proteomes" id="UP000593564"/>
    </source>
</evidence>
<dbReference type="Pfam" id="PF00481">
    <property type="entry name" value="PP2C"/>
    <property type="match status" value="1"/>
</dbReference>
<dbReference type="PROSITE" id="PS51746">
    <property type="entry name" value="PPM_2"/>
    <property type="match status" value="1"/>
</dbReference>
<protein>
    <recommendedName>
        <fullName evidence="1">PPM-type phosphatase domain-containing protein</fullName>
    </recommendedName>
</protein>
<gene>
    <name evidence="2" type="ORF">HYC85_010922</name>
</gene>
<dbReference type="InterPro" id="IPR036457">
    <property type="entry name" value="PPM-type-like_dom_sf"/>
</dbReference>
<sequence>MKCRDWLHELGKEEIEKKDSSTEEWKITMERSFNRMDNEVIAWNDSVPCADCRCELQTPECNTVGSTTVVAVVTPDKIIVANCGDSRAVLCHNGEAIPLSTDHKEFAPTQCQLQDLAVAAVLGESMIKDKVIKGTQSNTAGEANQGAGNRLVTPPMIWSSVPTSASYCFGIHS</sequence>